<organism evidence="1 2">
    <name type="scientific">Pyrus ussuriensis x Pyrus communis</name>
    <dbReference type="NCBI Taxonomy" id="2448454"/>
    <lineage>
        <taxon>Eukaryota</taxon>
        <taxon>Viridiplantae</taxon>
        <taxon>Streptophyta</taxon>
        <taxon>Embryophyta</taxon>
        <taxon>Tracheophyta</taxon>
        <taxon>Spermatophyta</taxon>
        <taxon>Magnoliopsida</taxon>
        <taxon>eudicotyledons</taxon>
        <taxon>Gunneridae</taxon>
        <taxon>Pentapetalae</taxon>
        <taxon>rosids</taxon>
        <taxon>fabids</taxon>
        <taxon>Rosales</taxon>
        <taxon>Rosaceae</taxon>
        <taxon>Amygdaloideae</taxon>
        <taxon>Maleae</taxon>
        <taxon>Pyrus</taxon>
    </lineage>
</organism>
<dbReference type="EMBL" id="SMOL01000160">
    <property type="protein sequence ID" value="KAB2625820.1"/>
    <property type="molecule type" value="Genomic_DNA"/>
</dbReference>
<protein>
    <submittedName>
        <fullName evidence="1">Uncharacterized protein</fullName>
    </submittedName>
</protein>
<dbReference type="PANTHER" id="PTHR23032">
    <property type="entry name" value="BRO1 DOMAIN-CONTAINING PROTEIN BROX"/>
    <property type="match status" value="1"/>
</dbReference>
<dbReference type="PANTHER" id="PTHR23032:SF13">
    <property type="entry name" value="BRO1 DOMAIN-CONTAINING PROTEIN BROX"/>
    <property type="match status" value="1"/>
</dbReference>
<sequence length="314" mass="35946">MQLAYLRFVKSIDHKSFELPTLVQKHVCATEQILSCKVCLHSAKPKTSYKVPFVRRSRSVALKIHQKLELKLPLNYDFLFITVERCKYFKLKIEFIYCIHIGTSADGYQPKVTELYRRASIDIFVKVAGYLDCAVRHDLPQLPIDCKRNLPIDLAEGVLGAPCLQALGQVATLLKGTDLVKCCILFFKIYASEMPSFTIKHKLGCEMVKYWQQAQDNIMNLPSLNGWGEKHRLFVKWKYVEAKVSCTFCSSFLPPAIRIVSMRVTRKPKDASSKVRINRDLYSHEKIMETAPTLPDFALALKPEEFQLPPVDPS</sequence>
<proteinExistence type="predicted"/>
<evidence type="ECO:0000313" key="1">
    <source>
        <dbReference type="EMBL" id="KAB2625820.1"/>
    </source>
</evidence>
<keyword evidence="2" id="KW-1185">Reference proteome</keyword>
<comment type="caution">
    <text evidence="1">The sequence shown here is derived from an EMBL/GenBank/DDBJ whole genome shotgun (WGS) entry which is preliminary data.</text>
</comment>
<dbReference type="InterPro" id="IPR038898">
    <property type="entry name" value="BROX"/>
</dbReference>
<reference evidence="1 2" key="3">
    <citation type="submission" date="2019-11" db="EMBL/GenBank/DDBJ databases">
        <title>A de novo genome assembly of a pear dwarfing rootstock.</title>
        <authorList>
            <person name="Wang F."/>
            <person name="Wang J."/>
            <person name="Li S."/>
            <person name="Zhang Y."/>
            <person name="Fang M."/>
            <person name="Ma L."/>
            <person name="Zhao Y."/>
            <person name="Jiang S."/>
        </authorList>
    </citation>
    <scope>NUCLEOTIDE SEQUENCE [LARGE SCALE GENOMIC DNA]</scope>
    <source>
        <strain evidence="1">S2</strain>
        <tissue evidence="1">Leaf</tissue>
    </source>
</reference>
<reference evidence="2" key="2">
    <citation type="submission" date="2019-10" db="EMBL/GenBank/DDBJ databases">
        <title>A de novo genome assembly of a pear dwarfing rootstock.</title>
        <authorList>
            <person name="Wang F."/>
            <person name="Wang J."/>
            <person name="Li S."/>
            <person name="Zhang Y."/>
            <person name="Fang M."/>
            <person name="Ma L."/>
            <person name="Zhao Y."/>
            <person name="Jiang S."/>
        </authorList>
    </citation>
    <scope>NUCLEOTIDE SEQUENCE [LARGE SCALE GENOMIC DNA]</scope>
</reference>
<dbReference type="Proteomes" id="UP000327157">
    <property type="component" value="Chromosome 16"/>
</dbReference>
<name>A0A5N5HJY8_9ROSA</name>
<evidence type="ECO:0000313" key="2">
    <source>
        <dbReference type="Proteomes" id="UP000327157"/>
    </source>
</evidence>
<reference evidence="1 2" key="1">
    <citation type="submission" date="2019-09" db="EMBL/GenBank/DDBJ databases">
        <authorList>
            <person name="Ou C."/>
        </authorList>
    </citation>
    <scope>NUCLEOTIDE SEQUENCE [LARGE SCALE GENOMIC DNA]</scope>
    <source>
        <strain evidence="1">S2</strain>
        <tissue evidence="1">Leaf</tissue>
    </source>
</reference>
<dbReference type="AlphaFoldDB" id="A0A5N5HJY8"/>
<accession>A0A5N5HJY8</accession>
<gene>
    <name evidence="1" type="ORF">D8674_017480</name>
</gene>